<dbReference type="Pfam" id="PF00959">
    <property type="entry name" value="Phage_lysozyme"/>
    <property type="match status" value="1"/>
</dbReference>
<dbReference type="EMBL" id="CP068148">
    <property type="protein sequence ID" value="QQU55916.1"/>
    <property type="molecule type" value="Genomic_DNA"/>
</dbReference>
<dbReference type="InterPro" id="IPR023346">
    <property type="entry name" value="Lysozyme-like_dom_sf"/>
</dbReference>
<evidence type="ECO:0000313" key="9">
    <source>
        <dbReference type="Proteomes" id="UP000595237"/>
    </source>
</evidence>
<sequence>MHQVLSERGLTLIKSFEGLRLSSYRDSGGIWTIGYGHTGDVGAGKTISELTALTLLQADVMDCEALLHKIVEVPLNQGQFDALVSFLFNVGPGKPGIKSGLRFLKSGSPSTLLVLLNAGRYQEAAGQFPLWMYAGGQRLPGLLRRRKEEQRLFLSEMQRVA</sequence>
<comment type="similarity">
    <text evidence="7">Belongs to the glycosyl hydrolase 24 family.</text>
</comment>
<evidence type="ECO:0000256" key="7">
    <source>
        <dbReference type="RuleBase" id="RU003788"/>
    </source>
</evidence>
<dbReference type="RefSeq" id="WP_201895995.1">
    <property type="nucleotide sequence ID" value="NZ_CAMIRC010000003.1"/>
</dbReference>
<dbReference type="SUPFAM" id="SSF53955">
    <property type="entry name" value="Lysozyme-like"/>
    <property type="match status" value="1"/>
</dbReference>
<keyword evidence="2 7" id="KW-0929">Antimicrobial</keyword>
<dbReference type="InterPro" id="IPR002196">
    <property type="entry name" value="Glyco_hydro_24"/>
</dbReference>
<dbReference type="InterPro" id="IPR034690">
    <property type="entry name" value="Endolysin_T4_type"/>
</dbReference>
<accession>A0ABX7D6D1</accession>
<dbReference type="EC" id="3.2.1.17" evidence="7"/>
<proteinExistence type="inferred from homology"/>
<protein>
    <recommendedName>
        <fullName evidence="7">Lysozyme</fullName>
        <ecNumber evidence="7">3.2.1.17</ecNumber>
    </recommendedName>
</protein>
<dbReference type="InterPro" id="IPR033907">
    <property type="entry name" value="Endolysin_autolysin"/>
</dbReference>
<dbReference type="Gene3D" id="1.10.530.40">
    <property type="match status" value="1"/>
</dbReference>
<name>A0ABX7D6D1_SERLI</name>
<dbReference type="PANTHER" id="PTHR38107">
    <property type="match status" value="1"/>
</dbReference>
<evidence type="ECO:0000256" key="3">
    <source>
        <dbReference type="ARBA" id="ARBA00022638"/>
    </source>
</evidence>
<evidence type="ECO:0000256" key="1">
    <source>
        <dbReference type="ARBA" id="ARBA00000632"/>
    </source>
</evidence>
<evidence type="ECO:0000313" key="8">
    <source>
        <dbReference type="EMBL" id="QQU55916.1"/>
    </source>
</evidence>
<reference evidence="8 9" key="1">
    <citation type="submission" date="2021-01" db="EMBL/GenBank/DDBJ databases">
        <title>FDA dAtabase for Regulatory Grade micrObial Sequences (FDA-ARGOS): Supporting development and validation of Infectious Disease Dx tests.</title>
        <authorList>
            <person name="Blissenbach B."/>
            <person name="Krut O."/>
            <person name="Tallon L."/>
            <person name="Sadzewicz L."/>
            <person name="Zhao X."/>
            <person name="Boylan J."/>
            <person name="Ott S."/>
            <person name="Bowen H."/>
            <person name="Vavikolanu K."/>
            <person name="Mehta A."/>
            <person name="Aluvathingal J."/>
            <person name="Nadendla S."/>
            <person name="Yan Y."/>
            <person name="Sichtig H."/>
        </authorList>
    </citation>
    <scope>NUCLEOTIDE SEQUENCE [LARGE SCALE GENOMIC DNA]</scope>
    <source>
        <strain evidence="8 9">FDAARGOS_1081</strain>
    </source>
</reference>
<evidence type="ECO:0000256" key="5">
    <source>
        <dbReference type="ARBA" id="ARBA00023200"/>
    </source>
</evidence>
<keyword evidence="4 7" id="KW-0378">Hydrolase</keyword>
<evidence type="ECO:0000256" key="4">
    <source>
        <dbReference type="ARBA" id="ARBA00022801"/>
    </source>
</evidence>
<dbReference type="InterPro" id="IPR051018">
    <property type="entry name" value="Bacteriophage_GH24"/>
</dbReference>
<dbReference type="Proteomes" id="UP000595237">
    <property type="component" value="Chromosome"/>
</dbReference>
<evidence type="ECO:0000256" key="6">
    <source>
        <dbReference type="ARBA" id="ARBA00023295"/>
    </source>
</evidence>
<dbReference type="HAMAP" id="MF_04110">
    <property type="entry name" value="ENDOLYSIN_T4"/>
    <property type="match status" value="1"/>
</dbReference>
<keyword evidence="6 7" id="KW-0326">Glycosidase</keyword>
<evidence type="ECO:0000256" key="2">
    <source>
        <dbReference type="ARBA" id="ARBA00022529"/>
    </source>
</evidence>
<keyword evidence="9" id="KW-1185">Reference proteome</keyword>
<gene>
    <name evidence="8" type="ORF">I6I38_02555</name>
</gene>
<dbReference type="InterPro" id="IPR023347">
    <property type="entry name" value="Lysozyme_dom_sf"/>
</dbReference>
<keyword evidence="5" id="KW-1035">Host cytoplasm</keyword>
<keyword evidence="3 7" id="KW-0081">Bacteriolytic enzyme</keyword>
<dbReference type="PANTHER" id="PTHR38107:SF3">
    <property type="entry name" value="LYSOZYME RRRD-RELATED"/>
    <property type="match status" value="1"/>
</dbReference>
<comment type="catalytic activity">
    <reaction evidence="1 7">
        <text>Hydrolysis of (1-&gt;4)-beta-linkages between N-acetylmuramic acid and N-acetyl-D-glucosamine residues in a peptidoglycan and between N-acetyl-D-glucosamine residues in chitodextrins.</text>
        <dbReference type="EC" id="3.2.1.17"/>
    </reaction>
</comment>
<organism evidence="8 9">
    <name type="scientific">Serratia liquefaciens</name>
    <dbReference type="NCBI Taxonomy" id="614"/>
    <lineage>
        <taxon>Bacteria</taxon>
        <taxon>Pseudomonadati</taxon>
        <taxon>Pseudomonadota</taxon>
        <taxon>Gammaproteobacteria</taxon>
        <taxon>Enterobacterales</taxon>
        <taxon>Yersiniaceae</taxon>
        <taxon>Serratia</taxon>
    </lineage>
</organism>
<dbReference type="CDD" id="cd00737">
    <property type="entry name" value="lyz_endolysin_autolysin"/>
    <property type="match status" value="1"/>
</dbReference>